<dbReference type="RefSeq" id="XP_005757201.1">
    <property type="nucleotide sequence ID" value="XM_005757144.1"/>
</dbReference>
<keyword evidence="1" id="KW-0863">Zinc-finger</keyword>
<evidence type="ECO:0000259" key="3">
    <source>
        <dbReference type="PROSITE" id="PS50157"/>
    </source>
</evidence>
<feature type="compositionally biased region" description="Polar residues" evidence="2">
    <location>
        <begin position="41"/>
        <end position="50"/>
    </location>
</feature>
<evidence type="ECO:0000256" key="2">
    <source>
        <dbReference type="SAM" id="MobiDB-lite"/>
    </source>
</evidence>
<dbReference type="InterPro" id="IPR036236">
    <property type="entry name" value="Znf_C2H2_sf"/>
</dbReference>
<proteinExistence type="predicted"/>
<dbReference type="FunFam" id="3.30.160.60:FF:000086">
    <property type="entry name" value="transcription factor E4F1 isoform X1"/>
    <property type="match status" value="1"/>
</dbReference>
<dbReference type="GeneID" id="17250922"/>
<evidence type="ECO:0000256" key="1">
    <source>
        <dbReference type="PROSITE-ProRule" id="PRU00042"/>
    </source>
</evidence>
<dbReference type="HOGENOM" id="CLU_2629433_0_0_1"/>
<dbReference type="AlphaFoldDB" id="A0A0D3I0I7"/>
<organism evidence="4 5">
    <name type="scientific">Emiliania huxleyi (strain CCMP1516)</name>
    <dbReference type="NCBI Taxonomy" id="280463"/>
    <lineage>
        <taxon>Eukaryota</taxon>
        <taxon>Haptista</taxon>
        <taxon>Haptophyta</taxon>
        <taxon>Prymnesiophyceae</taxon>
        <taxon>Isochrysidales</taxon>
        <taxon>Noelaerhabdaceae</taxon>
        <taxon>Emiliania</taxon>
    </lineage>
</organism>
<protein>
    <recommendedName>
        <fullName evidence="3">C2H2-type domain-containing protein</fullName>
    </recommendedName>
</protein>
<feature type="compositionally biased region" description="Basic and acidic residues" evidence="2">
    <location>
        <begin position="67"/>
        <end position="78"/>
    </location>
</feature>
<sequence>MKYPFLRPFKCEECGLAFVESNKLTMHRRRAHGSEAAEQPNAASVVNDVSGQKRGKLEGSTESPAKLLKERDVAMATA</sequence>
<dbReference type="KEGG" id="ehx:EMIHUDRAFT_259478"/>
<keyword evidence="1" id="KW-0479">Metal-binding</keyword>
<accession>A0A0D3I0I7</accession>
<dbReference type="EnsemblProtists" id="EOD04772">
    <property type="protein sequence ID" value="EOD04772"/>
    <property type="gene ID" value="EMIHUDRAFT_259478"/>
</dbReference>
<dbReference type="SUPFAM" id="SSF57667">
    <property type="entry name" value="beta-beta-alpha zinc fingers"/>
    <property type="match status" value="1"/>
</dbReference>
<name>A0A0D3I0I7_EMIH1</name>
<reference evidence="5" key="1">
    <citation type="journal article" date="2013" name="Nature">
        <title>Pan genome of the phytoplankton Emiliania underpins its global distribution.</title>
        <authorList>
            <person name="Read B.A."/>
            <person name="Kegel J."/>
            <person name="Klute M.J."/>
            <person name="Kuo A."/>
            <person name="Lefebvre S.C."/>
            <person name="Maumus F."/>
            <person name="Mayer C."/>
            <person name="Miller J."/>
            <person name="Monier A."/>
            <person name="Salamov A."/>
            <person name="Young J."/>
            <person name="Aguilar M."/>
            <person name="Claverie J.M."/>
            <person name="Frickenhaus S."/>
            <person name="Gonzalez K."/>
            <person name="Herman E.K."/>
            <person name="Lin Y.C."/>
            <person name="Napier J."/>
            <person name="Ogata H."/>
            <person name="Sarno A.F."/>
            <person name="Shmutz J."/>
            <person name="Schroeder D."/>
            <person name="de Vargas C."/>
            <person name="Verret F."/>
            <person name="von Dassow P."/>
            <person name="Valentin K."/>
            <person name="Van de Peer Y."/>
            <person name="Wheeler G."/>
            <person name="Dacks J.B."/>
            <person name="Delwiche C.F."/>
            <person name="Dyhrman S.T."/>
            <person name="Glockner G."/>
            <person name="John U."/>
            <person name="Richards T."/>
            <person name="Worden A.Z."/>
            <person name="Zhang X."/>
            <person name="Grigoriev I.V."/>
            <person name="Allen A.E."/>
            <person name="Bidle K."/>
            <person name="Borodovsky M."/>
            <person name="Bowler C."/>
            <person name="Brownlee C."/>
            <person name="Cock J.M."/>
            <person name="Elias M."/>
            <person name="Gladyshev V.N."/>
            <person name="Groth M."/>
            <person name="Guda C."/>
            <person name="Hadaegh A."/>
            <person name="Iglesias-Rodriguez M.D."/>
            <person name="Jenkins J."/>
            <person name="Jones B.M."/>
            <person name="Lawson T."/>
            <person name="Leese F."/>
            <person name="Lindquist E."/>
            <person name="Lobanov A."/>
            <person name="Lomsadze A."/>
            <person name="Malik S.B."/>
            <person name="Marsh M.E."/>
            <person name="Mackinder L."/>
            <person name="Mock T."/>
            <person name="Mueller-Roeber B."/>
            <person name="Pagarete A."/>
            <person name="Parker M."/>
            <person name="Probert I."/>
            <person name="Quesneville H."/>
            <person name="Raines C."/>
            <person name="Rensing S.A."/>
            <person name="Riano-Pachon D.M."/>
            <person name="Richier S."/>
            <person name="Rokitta S."/>
            <person name="Shiraiwa Y."/>
            <person name="Soanes D.M."/>
            <person name="van der Giezen M."/>
            <person name="Wahlund T.M."/>
            <person name="Williams B."/>
            <person name="Wilson W."/>
            <person name="Wolfe G."/>
            <person name="Wurch L.L."/>
        </authorList>
    </citation>
    <scope>NUCLEOTIDE SEQUENCE</scope>
</reference>
<dbReference type="Gene3D" id="3.30.160.60">
    <property type="entry name" value="Classic Zinc Finger"/>
    <property type="match status" value="1"/>
</dbReference>
<evidence type="ECO:0000313" key="4">
    <source>
        <dbReference type="EnsemblProtists" id="EOD04772"/>
    </source>
</evidence>
<keyword evidence="5" id="KW-1185">Reference proteome</keyword>
<feature type="domain" description="C2H2-type" evidence="3">
    <location>
        <begin position="9"/>
        <end position="37"/>
    </location>
</feature>
<feature type="region of interest" description="Disordered" evidence="2">
    <location>
        <begin position="29"/>
        <end position="78"/>
    </location>
</feature>
<dbReference type="PROSITE" id="PS50157">
    <property type="entry name" value="ZINC_FINGER_C2H2_2"/>
    <property type="match status" value="1"/>
</dbReference>
<keyword evidence="1" id="KW-0862">Zinc</keyword>
<evidence type="ECO:0000313" key="5">
    <source>
        <dbReference type="Proteomes" id="UP000013827"/>
    </source>
</evidence>
<dbReference type="InterPro" id="IPR013087">
    <property type="entry name" value="Znf_C2H2_type"/>
</dbReference>
<dbReference type="PROSITE" id="PS00028">
    <property type="entry name" value="ZINC_FINGER_C2H2_1"/>
    <property type="match status" value="1"/>
</dbReference>
<reference evidence="4" key="2">
    <citation type="submission" date="2024-10" db="UniProtKB">
        <authorList>
            <consortium name="EnsemblProtists"/>
        </authorList>
    </citation>
    <scope>IDENTIFICATION</scope>
</reference>
<dbReference type="PaxDb" id="2903-EOD04772"/>
<dbReference type="GO" id="GO:0008270">
    <property type="term" value="F:zinc ion binding"/>
    <property type="evidence" value="ECO:0007669"/>
    <property type="project" value="UniProtKB-KW"/>
</dbReference>
<dbReference type="Proteomes" id="UP000013827">
    <property type="component" value="Unassembled WGS sequence"/>
</dbReference>